<organism evidence="1 2">
    <name type="scientific">Vitis vinifera</name>
    <name type="common">Grape</name>
    <dbReference type="NCBI Taxonomy" id="29760"/>
    <lineage>
        <taxon>Eukaryota</taxon>
        <taxon>Viridiplantae</taxon>
        <taxon>Streptophyta</taxon>
        <taxon>Embryophyta</taxon>
        <taxon>Tracheophyta</taxon>
        <taxon>Spermatophyta</taxon>
        <taxon>Magnoliopsida</taxon>
        <taxon>eudicotyledons</taxon>
        <taxon>Gunneridae</taxon>
        <taxon>Pentapetalae</taxon>
        <taxon>rosids</taxon>
        <taxon>Vitales</taxon>
        <taxon>Vitaceae</taxon>
        <taxon>Viteae</taxon>
        <taxon>Vitis</taxon>
    </lineage>
</organism>
<name>A0A438EUP2_VITVI</name>
<proteinExistence type="predicted"/>
<accession>A0A438EUP2</accession>
<gene>
    <name evidence="1" type="ORF">CK203_097174</name>
</gene>
<dbReference type="AlphaFoldDB" id="A0A438EUP2"/>
<reference evidence="1 2" key="1">
    <citation type="journal article" date="2018" name="PLoS Genet.">
        <title>Population sequencing reveals clonal diversity and ancestral inbreeding in the grapevine cultivar Chardonnay.</title>
        <authorList>
            <person name="Roach M.J."/>
            <person name="Johnson D.L."/>
            <person name="Bohlmann J."/>
            <person name="van Vuuren H.J."/>
            <person name="Jones S.J."/>
            <person name="Pretorius I.S."/>
            <person name="Schmidt S.A."/>
            <person name="Borneman A.R."/>
        </authorList>
    </citation>
    <scope>NUCLEOTIDE SEQUENCE [LARGE SCALE GENOMIC DNA]</scope>
    <source>
        <strain evidence="2">cv. Chardonnay</strain>
        <tissue evidence="1">Leaf</tissue>
    </source>
</reference>
<comment type="caution">
    <text evidence="1">The sequence shown here is derived from an EMBL/GenBank/DDBJ whole genome shotgun (WGS) entry which is preliminary data.</text>
</comment>
<dbReference type="EMBL" id="QGNW01001181">
    <property type="protein sequence ID" value="RVW51416.1"/>
    <property type="molecule type" value="Genomic_DNA"/>
</dbReference>
<evidence type="ECO:0000313" key="1">
    <source>
        <dbReference type="EMBL" id="RVW51416.1"/>
    </source>
</evidence>
<sequence>MCGLMHKLGARRHSRVNSYAAGHSGYTPTDNPTTEDHAFLGDSDMPWHGADHVIDTPNRVVAPNFELQPSIPINLLSDGEEQPEGDVIPLSDFIIAPTYRSMRRCQVR</sequence>
<dbReference type="Proteomes" id="UP000288805">
    <property type="component" value="Unassembled WGS sequence"/>
</dbReference>
<protein>
    <submittedName>
        <fullName evidence="1">Uncharacterized protein</fullName>
    </submittedName>
</protein>
<evidence type="ECO:0000313" key="2">
    <source>
        <dbReference type="Proteomes" id="UP000288805"/>
    </source>
</evidence>